<dbReference type="SUPFAM" id="SSF55797">
    <property type="entry name" value="PR-1-like"/>
    <property type="match status" value="1"/>
</dbReference>
<protein>
    <submittedName>
        <fullName evidence="3">Uncharacterized protein YkwD</fullName>
    </submittedName>
</protein>
<accession>A0A4R2P6L8</accession>
<evidence type="ECO:0000259" key="1">
    <source>
        <dbReference type="Pfam" id="PF00188"/>
    </source>
</evidence>
<dbReference type="Pfam" id="PF14504">
    <property type="entry name" value="CAP_assoc_N"/>
    <property type="match status" value="1"/>
</dbReference>
<dbReference type="InterPro" id="IPR014044">
    <property type="entry name" value="CAP_dom"/>
</dbReference>
<sequence length="318" mass="36461">MDPKKTDNLADGPTQTGFKVPDKGLYTFMGKTKNDIQKKFGKPERIDPTPYGYKWWVYGIGTESYVQIGLDNDSGKVTTIYALGKELMTEPFGIGKHSDDIYKKVPLSDTVSFKYDQAKIEFEFTEDDLMVRPLIKFGDSWVQLNFDHITDRLMGVRYMTPEVLIKQKPYTLTFRGKIPEEPKLSDEKWQAIDQATAKEIFDMTNILRHRYNVNQLDWSASASGAAFQHSKEMSVKNYFSHDSKWQGDLSKRLEKAGVSFEAAGENIAAQYTDASAVVLGWLNSEEHRKNMLSDMFTELGVGVYHDYYTQDFVHPFQQ</sequence>
<dbReference type="AlphaFoldDB" id="A0A4R2P6L8"/>
<dbReference type="OrthoDB" id="9783944at2"/>
<dbReference type="CDD" id="cd05379">
    <property type="entry name" value="CAP_bacterial"/>
    <property type="match status" value="1"/>
</dbReference>
<dbReference type="PANTHER" id="PTHR31157:SF26">
    <property type="entry name" value="SCP-LIKE EXTRACELLULAR PROTEIN"/>
    <property type="match status" value="1"/>
</dbReference>
<dbReference type="Pfam" id="PF00188">
    <property type="entry name" value="CAP"/>
    <property type="match status" value="1"/>
</dbReference>
<evidence type="ECO:0000259" key="2">
    <source>
        <dbReference type="Pfam" id="PF14504"/>
    </source>
</evidence>
<comment type="caution">
    <text evidence="3">The sequence shown here is derived from an EMBL/GenBank/DDBJ whole genome shotgun (WGS) entry which is preliminary data.</text>
</comment>
<keyword evidence="4" id="KW-1185">Reference proteome</keyword>
<feature type="domain" description="CAP-associated" evidence="2">
    <location>
        <begin position="29"/>
        <end position="170"/>
    </location>
</feature>
<gene>
    <name evidence="3" type="ORF">EV207_10522</name>
</gene>
<reference evidence="3 4" key="1">
    <citation type="submission" date="2019-03" db="EMBL/GenBank/DDBJ databases">
        <title>Genomic Encyclopedia of Type Strains, Phase IV (KMG-IV): sequencing the most valuable type-strain genomes for metagenomic binning, comparative biology and taxonomic classification.</title>
        <authorList>
            <person name="Goeker M."/>
        </authorList>
    </citation>
    <scope>NUCLEOTIDE SEQUENCE [LARGE SCALE GENOMIC DNA]</scope>
    <source>
        <strain evidence="3 4">DSM 19377</strain>
    </source>
</reference>
<proteinExistence type="predicted"/>
<name>A0A4R2P6L8_9BACL</name>
<dbReference type="Gene3D" id="3.40.33.10">
    <property type="entry name" value="CAP"/>
    <property type="match status" value="1"/>
</dbReference>
<dbReference type="InterPro" id="IPR029410">
    <property type="entry name" value="CAP_assoc"/>
</dbReference>
<dbReference type="PANTHER" id="PTHR31157">
    <property type="entry name" value="SCP DOMAIN-CONTAINING PROTEIN"/>
    <property type="match status" value="1"/>
</dbReference>
<evidence type="ECO:0000313" key="4">
    <source>
        <dbReference type="Proteomes" id="UP000295416"/>
    </source>
</evidence>
<dbReference type="Proteomes" id="UP000295416">
    <property type="component" value="Unassembled WGS sequence"/>
</dbReference>
<dbReference type="InterPro" id="IPR035940">
    <property type="entry name" value="CAP_sf"/>
</dbReference>
<feature type="domain" description="SCP" evidence="1">
    <location>
        <begin position="202"/>
        <end position="312"/>
    </location>
</feature>
<dbReference type="EMBL" id="SLXK01000005">
    <property type="protein sequence ID" value="TCP30493.1"/>
    <property type="molecule type" value="Genomic_DNA"/>
</dbReference>
<evidence type="ECO:0000313" key="3">
    <source>
        <dbReference type="EMBL" id="TCP30493.1"/>
    </source>
</evidence>
<organism evidence="3 4">
    <name type="scientific">Scopulibacillus darangshiensis</name>
    <dbReference type="NCBI Taxonomy" id="442528"/>
    <lineage>
        <taxon>Bacteria</taxon>
        <taxon>Bacillati</taxon>
        <taxon>Bacillota</taxon>
        <taxon>Bacilli</taxon>
        <taxon>Bacillales</taxon>
        <taxon>Sporolactobacillaceae</taxon>
        <taxon>Scopulibacillus</taxon>
    </lineage>
</organism>